<feature type="transmembrane region" description="Helical" evidence="6">
    <location>
        <begin position="76"/>
        <end position="92"/>
    </location>
</feature>
<comment type="subcellular location">
    <subcellularLocation>
        <location evidence="1">Membrane</location>
        <topology evidence="1">Multi-pass membrane protein</topology>
    </subcellularLocation>
</comment>
<feature type="region of interest" description="Disordered" evidence="5">
    <location>
        <begin position="1"/>
        <end position="53"/>
    </location>
</feature>
<keyword evidence="4 6" id="KW-0472">Membrane</keyword>
<feature type="transmembrane region" description="Helical" evidence="6">
    <location>
        <begin position="394"/>
        <end position="413"/>
    </location>
</feature>
<feature type="transmembrane region" description="Helical" evidence="6">
    <location>
        <begin position="425"/>
        <end position="443"/>
    </location>
</feature>
<sequence length="597" mass="65660">MRDPFSTKLVAPAEAPVAEQDGRSPTDKEAGITQQPLGDRQGDHHSDSDDDAIDKNAQAGVQKIEAITKVWSRNHLILAYVFIWIIYFIDAMEQGMGGFLTPYVTSSFNQHSLTSTTNVMAQIIGGVSKLTLAKILDIWGRPQGFLLSGVILTIGLIMMAACVNVEMYAAAQVFYWVGYNGVGYAMTIFIADTSHLKNRGLMLGFISSPYIITTWISSPLAEHVIKGIGWRWGYGVFAIVTPLMCLPLFYLFTSNYVKAKKMGLVIPTNSGRTTWQSIQHYFWEFDVICLLLVMGGFALFLLPFNIYSYQAEGWKSPLVICLIIFGSLMLVGAALWEKYFAPVKFLPWELLSDRTVIGGCVLAAALFVEYYLWYGYFTSFMQVPLNLSITTSGYISNIYTIGSCVSSLIFGLLIRWTGRFKWTALYMGVPLTILGVGLMIHFRQPGVNVGYIVMCQIFIAFGGGACVIAEQVAVMAAAAHQHVAVVLAVEGLFANVGGGIGGTVSAAIWTGVFPKRLAEYLPAEAMDNFANIYGDIVVQLSYPVGSPTRDAINLAYAASQRYMLISATAVLACCIPAVMLWRNIYLKDFKQVKGRVI</sequence>
<organism evidence="8 9">
    <name type="scientific">Monosporascus cannonballus</name>
    <dbReference type="NCBI Taxonomy" id="155416"/>
    <lineage>
        <taxon>Eukaryota</taxon>
        <taxon>Fungi</taxon>
        <taxon>Dikarya</taxon>
        <taxon>Ascomycota</taxon>
        <taxon>Pezizomycotina</taxon>
        <taxon>Sordariomycetes</taxon>
        <taxon>Xylariomycetidae</taxon>
        <taxon>Xylariales</taxon>
        <taxon>Xylariales incertae sedis</taxon>
        <taxon>Monosporascus</taxon>
    </lineage>
</organism>
<feature type="transmembrane region" description="Helical" evidence="6">
    <location>
        <begin position="173"/>
        <end position="191"/>
    </location>
</feature>
<comment type="caution">
    <text evidence="8">The sequence shown here is derived from an EMBL/GenBank/DDBJ whole genome shotgun (WGS) entry which is preliminary data.</text>
</comment>
<dbReference type="Pfam" id="PF07690">
    <property type="entry name" value="MFS_1"/>
    <property type="match status" value="1"/>
</dbReference>
<gene>
    <name evidence="8" type="ORF">DL762_010174</name>
</gene>
<dbReference type="Proteomes" id="UP000294003">
    <property type="component" value="Unassembled WGS sequence"/>
</dbReference>
<dbReference type="InterPro" id="IPR020846">
    <property type="entry name" value="MFS_dom"/>
</dbReference>
<evidence type="ECO:0000259" key="7">
    <source>
        <dbReference type="PROSITE" id="PS50850"/>
    </source>
</evidence>
<evidence type="ECO:0000313" key="9">
    <source>
        <dbReference type="Proteomes" id="UP000294003"/>
    </source>
</evidence>
<proteinExistence type="predicted"/>
<feature type="domain" description="Major facilitator superfamily (MFS) profile" evidence="7">
    <location>
        <begin position="79"/>
        <end position="584"/>
    </location>
</feature>
<keyword evidence="2 6" id="KW-0812">Transmembrane</keyword>
<dbReference type="PANTHER" id="PTHR23501:SF3">
    <property type="entry name" value="MAJOR FACILITATOR SUPERFAMILY (MFS) PROFILE DOMAIN-CONTAINING PROTEIN"/>
    <property type="match status" value="1"/>
</dbReference>
<feature type="transmembrane region" description="Helical" evidence="6">
    <location>
        <begin position="144"/>
        <end position="167"/>
    </location>
</feature>
<dbReference type="PROSITE" id="PS50850">
    <property type="entry name" value="MFS"/>
    <property type="match status" value="1"/>
</dbReference>
<dbReference type="InterPro" id="IPR036259">
    <property type="entry name" value="MFS_trans_sf"/>
</dbReference>
<reference evidence="8 9" key="1">
    <citation type="submission" date="2018-06" db="EMBL/GenBank/DDBJ databases">
        <title>Complete Genomes of Monosporascus.</title>
        <authorList>
            <person name="Robinson A.J."/>
            <person name="Natvig D.O."/>
        </authorList>
    </citation>
    <scope>NUCLEOTIDE SEQUENCE [LARGE SCALE GENOMIC DNA]</scope>
    <source>
        <strain evidence="8 9">CBS 609.92</strain>
    </source>
</reference>
<feature type="compositionally biased region" description="Basic and acidic residues" evidence="5">
    <location>
        <begin position="20"/>
        <end position="30"/>
    </location>
</feature>
<dbReference type="SUPFAM" id="SSF103473">
    <property type="entry name" value="MFS general substrate transporter"/>
    <property type="match status" value="1"/>
</dbReference>
<evidence type="ECO:0000256" key="3">
    <source>
        <dbReference type="ARBA" id="ARBA00022989"/>
    </source>
</evidence>
<dbReference type="Gene3D" id="1.20.1250.20">
    <property type="entry name" value="MFS general substrate transporter like domains"/>
    <property type="match status" value="2"/>
</dbReference>
<feature type="transmembrane region" description="Helical" evidence="6">
    <location>
        <begin position="485"/>
        <end position="509"/>
    </location>
</feature>
<feature type="transmembrane region" description="Helical" evidence="6">
    <location>
        <begin position="449"/>
        <end position="473"/>
    </location>
</feature>
<evidence type="ECO:0000256" key="5">
    <source>
        <dbReference type="SAM" id="MobiDB-lite"/>
    </source>
</evidence>
<evidence type="ECO:0000313" key="8">
    <source>
        <dbReference type="EMBL" id="RYO75121.1"/>
    </source>
</evidence>
<evidence type="ECO:0000256" key="4">
    <source>
        <dbReference type="ARBA" id="ARBA00023136"/>
    </source>
</evidence>
<keyword evidence="3 6" id="KW-1133">Transmembrane helix</keyword>
<evidence type="ECO:0000256" key="2">
    <source>
        <dbReference type="ARBA" id="ARBA00022692"/>
    </source>
</evidence>
<feature type="transmembrane region" description="Helical" evidence="6">
    <location>
        <begin position="562"/>
        <end position="581"/>
    </location>
</feature>
<feature type="transmembrane region" description="Helical" evidence="6">
    <location>
        <begin position="316"/>
        <end position="336"/>
    </location>
</feature>
<feature type="transmembrane region" description="Helical" evidence="6">
    <location>
        <begin position="232"/>
        <end position="252"/>
    </location>
</feature>
<accession>A0ABY0GRQ1</accession>
<keyword evidence="9" id="KW-1185">Reference proteome</keyword>
<evidence type="ECO:0000256" key="1">
    <source>
        <dbReference type="ARBA" id="ARBA00004141"/>
    </source>
</evidence>
<feature type="transmembrane region" description="Helical" evidence="6">
    <location>
        <begin position="356"/>
        <end position="374"/>
    </location>
</feature>
<evidence type="ECO:0000256" key="6">
    <source>
        <dbReference type="SAM" id="Phobius"/>
    </source>
</evidence>
<feature type="transmembrane region" description="Helical" evidence="6">
    <location>
        <begin position="281"/>
        <end position="304"/>
    </location>
</feature>
<dbReference type="PANTHER" id="PTHR23501">
    <property type="entry name" value="MAJOR FACILITATOR SUPERFAMILY"/>
    <property type="match status" value="1"/>
</dbReference>
<name>A0ABY0GRQ1_9PEZI</name>
<protein>
    <recommendedName>
        <fullName evidence="7">Major facilitator superfamily (MFS) profile domain-containing protein</fullName>
    </recommendedName>
</protein>
<dbReference type="InterPro" id="IPR011701">
    <property type="entry name" value="MFS"/>
</dbReference>
<dbReference type="EMBL" id="QJNS01000708">
    <property type="protein sequence ID" value="RYO75121.1"/>
    <property type="molecule type" value="Genomic_DNA"/>
</dbReference>